<sequence>MSAPSRSGTHSLLKRAGPSSLGFAGVAVIHSLPLVFGNNARFSTLVPFNTAQEQPYPPPFPSLQPPTLNVIKYHQTQLHLDSTPNSNQDPVHKNQTKPNPTQPKRACSFVLQPTNYTLALPVYCSLYRR</sequence>
<proteinExistence type="predicted"/>
<organism evidence="2 3">
    <name type="scientific">Galerina marginata (strain CBS 339.88)</name>
    <dbReference type="NCBI Taxonomy" id="685588"/>
    <lineage>
        <taxon>Eukaryota</taxon>
        <taxon>Fungi</taxon>
        <taxon>Dikarya</taxon>
        <taxon>Basidiomycota</taxon>
        <taxon>Agaricomycotina</taxon>
        <taxon>Agaricomycetes</taxon>
        <taxon>Agaricomycetidae</taxon>
        <taxon>Agaricales</taxon>
        <taxon>Agaricineae</taxon>
        <taxon>Strophariaceae</taxon>
        <taxon>Galerina</taxon>
    </lineage>
</organism>
<feature type="region of interest" description="Disordered" evidence="1">
    <location>
        <begin position="80"/>
        <end position="103"/>
    </location>
</feature>
<reference evidence="3" key="1">
    <citation type="journal article" date="2014" name="Proc. Natl. Acad. Sci. U.S.A.">
        <title>Extensive sampling of basidiomycete genomes demonstrates inadequacy of the white-rot/brown-rot paradigm for wood decay fungi.</title>
        <authorList>
            <person name="Riley R."/>
            <person name="Salamov A.A."/>
            <person name="Brown D.W."/>
            <person name="Nagy L.G."/>
            <person name="Floudas D."/>
            <person name="Held B.W."/>
            <person name="Levasseur A."/>
            <person name="Lombard V."/>
            <person name="Morin E."/>
            <person name="Otillar R."/>
            <person name="Lindquist E.A."/>
            <person name="Sun H."/>
            <person name="LaButti K.M."/>
            <person name="Schmutz J."/>
            <person name="Jabbour D."/>
            <person name="Luo H."/>
            <person name="Baker S.E."/>
            <person name="Pisabarro A.G."/>
            <person name="Walton J.D."/>
            <person name="Blanchette R.A."/>
            <person name="Henrissat B."/>
            <person name="Martin F."/>
            <person name="Cullen D."/>
            <person name="Hibbett D.S."/>
            <person name="Grigoriev I.V."/>
        </authorList>
    </citation>
    <scope>NUCLEOTIDE SEQUENCE [LARGE SCALE GENOMIC DNA]</scope>
    <source>
        <strain evidence="3">CBS 339.88</strain>
    </source>
</reference>
<dbReference type="AlphaFoldDB" id="A0A067ST76"/>
<gene>
    <name evidence="2" type="ORF">GALMADRAFT_812928</name>
</gene>
<keyword evidence="3" id="KW-1185">Reference proteome</keyword>
<dbReference type="EMBL" id="KL142395">
    <property type="protein sequence ID" value="KDR70899.1"/>
    <property type="molecule type" value="Genomic_DNA"/>
</dbReference>
<evidence type="ECO:0000313" key="2">
    <source>
        <dbReference type="EMBL" id="KDR70899.1"/>
    </source>
</evidence>
<evidence type="ECO:0000313" key="3">
    <source>
        <dbReference type="Proteomes" id="UP000027222"/>
    </source>
</evidence>
<evidence type="ECO:0000256" key="1">
    <source>
        <dbReference type="SAM" id="MobiDB-lite"/>
    </source>
</evidence>
<accession>A0A067ST76</accession>
<protein>
    <submittedName>
        <fullName evidence="2">Uncharacterized protein</fullName>
    </submittedName>
</protein>
<feature type="compositionally biased region" description="Polar residues" evidence="1">
    <location>
        <begin position="80"/>
        <end position="89"/>
    </location>
</feature>
<dbReference type="Proteomes" id="UP000027222">
    <property type="component" value="Unassembled WGS sequence"/>
</dbReference>
<dbReference type="HOGENOM" id="CLU_1948964_0_0_1"/>
<name>A0A067ST76_GALM3</name>